<dbReference type="CDD" id="cd17933">
    <property type="entry name" value="DEXSc_RecD-like"/>
    <property type="match status" value="1"/>
</dbReference>
<dbReference type="InterPro" id="IPR027785">
    <property type="entry name" value="UvrD-like_helicase_C"/>
</dbReference>
<evidence type="ECO:0000259" key="4">
    <source>
        <dbReference type="Pfam" id="PF22721"/>
    </source>
</evidence>
<feature type="domain" description="TATA-binding-like protein" evidence="4">
    <location>
        <begin position="536"/>
        <end position="610"/>
    </location>
</feature>
<accession>A0A098BZ24</accession>
<dbReference type="InterPro" id="IPR054572">
    <property type="entry name" value="TBP-TOTE"/>
</dbReference>
<dbReference type="PANTHER" id="PTHR43788:SF6">
    <property type="entry name" value="DNA HELICASE B"/>
    <property type="match status" value="1"/>
</dbReference>
<dbReference type="Pfam" id="PF13604">
    <property type="entry name" value="AAA_30"/>
    <property type="match status" value="1"/>
</dbReference>
<dbReference type="HOGENOM" id="CLU_017039_1_0_10"/>
<keyword evidence="2" id="KW-0067">ATP-binding</keyword>
<evidence type="ECO:0000256" key="1">
    <source>
        <dbReference type="ARBA" id="ARBA00022741"/>
    </source>
</evidence>
<dbReference type="AlphaFoldDB" id="A0A098BZ24"/>
<dbReference type="STRING" id="1562970.ING2E5B_0641"/>
<dbReference type="GO" id="GO:0003678">
    <property type="term" value="F:DNA helicase activity"/>
    <property type="evidence" value="ECO:0007669"/>
    <property type="project" value="UniProtKB-ARBA"/>
</dbReference>
<reference evidence="5 6" key="1">
    <citation type="submission" date="2014-08" db="EMBL/GenBank/DDBJ databases">
        <authorList>
            <person name="Wibberg D."/>
        </authorList>
    </citation>
    <scope>NUCLEOTIDE SEQUENCE [LARGE SCALE GENOMIC DNA]</scope>
    <source>
        <strain evidence="6">ING2-E5B</strain>
    </source>
</reference>
<evidence type="ECO:0000259" key="3">
    <source>
        <dbReference type="Pfam" id="PF13538"/>
    </source>
</evidence>
<evidence type="ECO:0000256" key="2">
    <source>
        <dbReference type="ARBA" id="ARBA00022840"/>
    </source>
</evidence>
<dbReference type="KEGG" id="pbt:ING2E5B_0641"/>
<dbReference type="SUPFAM" id="SSF52540">
    <property type="entry name" value="P-loop containing nucleoside triphosphate hydrolases"/>
    <property type="match status" value="1"/>
</dbReference>
<dbReference type="Pfam" id="PF13538">
    <property type="entry name" value="UvrD_C_2"/>
    <property type="match status" value="1"/>
</dbReference>
<dbReference type="Proteomes" id="UP000032417">
    <property type="component" value="Chromosome 1"/>
</dbReference>
<feature type="domain" description="UvrD-like helicase C-terminal" evidence="3">
    <location>
        <begin position="442"/>
        <end position="489"/>
    </location>
</feature>
<dbReference type="GO" id="GO:0005524">
    <property type="term" value="F:ATP binding"/>
    <property type="evidence" value="ECO:0007669"/>
    <property type="project" value="UniProtKB-KW"/>
</dbReference>
<keyword evidence="6" id="KW-1185">Reference proteome</keyword>
<dbReference type="InterPro" id="IPR050534">
    <property type="entry name" value="Coronavir_polyprotein_1ab"/>
</dbReference>
<evidence type="ECO:0000313" key="6">
    <source>
        <dbReference type="Proteomes" id="UP000032417"/>
    </source>
</evidence>
<dbReference type="OrthoDB" id="9803432at2"/>
<keyword evidence="1" id="KW-0547">Nucleotide-binding</keyword>
<dbReference type="CDD" id="cd18809">
    <property type="entry name" value="SF1_C_RecD"/>
    <property type="match status" value="1"/>
</dbReference>
<sequence length="712" mass="81935">MNIFDHFQHINLTNDQRQALEKLHAFLESDERIFILQGYAGSGKTTLLKGFVEYLEAQRKKYQLMAPTGRAAKVIREKTNKEATTIHRGIYNFERLDTIEAENELVEEQSYHYVFPINQISEDQNILIIDEASMVSSKESKHELFTFGTGFLLNDLLKYAKISTSKNKLIFVGDPAQLPPVGDNKSLALDPDYFICDLNLSTKTAELSEVVRQNDNLILKNAEKIRNLIFSENRNELKFDYDAESFVQSNPNDFYEHFADTFPTPKIGDGVIIAYSNGQCFHNNIAIREKLFPNQKDLVVGDIILINNNNYHTYGTELFNGDLAQVVEVNPDTISQSAPVMIDKNGKKERIIISLRFKWIKIRLPHFSEDISCLIHYDLLNSVNRDLSIDEMKAVYINFLIRFNEKQKERKEKGLHSYKIGSEEFKNTLKSDPFFNALKIKYGYSITCHKSQGGEWEKVFVDYSGRVSLKTEPLKWCYTATTRARESVICLNAPNFGVFSQLNFSPIGQIGHFPKNAISYLGVKDSPFHNSNAHKCKSLKYWEISEKLENTNFKIENVFSPVNGFLERYFISNDKNEIFQLDGHHNGAGYFTQAFKVTNNNGNPEATELETIFNAPYERHYLIDWNPAEYFLKELHSYVLQACDESNSTLTNVVKTGNYDVTYYFITDSVCSYIQFYYNGKKQLTSAMPKKIGKDDDEKLKLIISNLESYVI</sequence>
<dbReference type="EMBL" id="LN515532">
    <property type="protein sequence ID" value="CEA15408.1"/>
    <property type="molecule type" value="Genomic_DNA"/>
</dbReference>
<dbReference type="InterPro" id="IPR027417">
    <property type="entry name" value="P-loop_NTPase"/>
</dbReference>
<proteinExistence type="predicted"/>
<name>A0A098BZ24_9BACT</name>
<feature type="domain" description="TATA-binding-like protein" evidence="4">
    <location>
        <begin position="630"/>
        <end position="706"/>
    </location>
</feature>
<dbReference type="Pfam" id="PF22721">
    <property type="entry name" value="TBP-TOTE"/>
    <property type="match status" value="2"/>
</dbReference>
<dbReference type="Gene3D" id="3.40.50.300">
    <property type="entry name" value="P-loop containing nucleotide triphosphate hydrolases"/>
    <property type="match status" value="2"/>
</dbReference>
<evidence type="ECO:0000313" key="5">
    <source>
        <dbReference type="EMBL" id="CEA15408.1"/>
    </source>
</evidence>
<protein>
    <submittedName>
        <fullName evidence="5">Putative ATP-dependent exodeoxyribonuclease</fullName>
    </submittedName>
</protein>
<organism evidence="5 6">
    <name type="scientific">Fermentimonas caenicola</name>
    <dbReference type="NCBI Taxonomy" id="1562970"/>
    <lineage>
        <taxon>Bacteria</taxon>
        <taxon>Pseudomonadati</taxon>
        <taxon>Bacteroidota</taxon>
        <taxon>Bacteroidia</taxon>
        <taxon>Bacteroidales</taxon>
        <taxon>Dysgonomonadaceae</taxon>
        <taxon>Fermentimonas</taxon>
    </lineage>
</organism>
<dbReference type="PATRIC" id="fig|1562970.3.peg.640"/>
<dbReference type="PANTHER" id="PTHR43788">
    <property type="entry name" value="DNA2/NAM7 HELICASE FAMILY MEMBER"/>
    <property type="match status" value="1"/>
</dbReference>
<gene>
    <name evidence="5" type="ORF">ING2E5B_0641</name>
</gene>